<evidence type="ECO:0000313" key="5">
    <source>
        <dbReference type="EMBL" id="QIG45919.1"/>
    </source>
</evidence>
<evidence type="ECO:0000256" key="1">
    <source>
        <dbReference type="ARBA" id="ARBA00006739"/>
    </source>
</evidence>
<dbReference type="CDD" id="cd06442">
    <property type="entry name" value="DPM1_like"/>
    <property type="match status" value="1"/>
</dbReference>
<proteinExistence type="inferred from homology"/>
<comment type="similarity">
    <text evidence="1">Belongs to the glycosyltransferase 2 family.</text>
</comment>
<dbReference type="KEGG" id="nano:G5V58_11105"/>
<evidence type="ECO:0000313" key="6">
    <source>
        <dbReference type="Proteomes" id="UP000502996"/>
    </source>
</evidence>
<reference evidence="5 6" key="1">
    <citation type="submission" date="2020-02" db="EMBL/GenBank/DDBJ databases">
        <title>Full genome sequence of Nocardioides sp. R-3366.</title>
        <authorList>
            <person name="Im W.-T."/>
        </authorList>
    </citation>
    <scope>NUCLEOTIDE SEQUENCE [LARGE SCALE GENOMIC DNA]</scope>
    <source>
        <strain evidence="5 6">R-3366</strain>
    </source>
</reference>
<accession>A0A6G6WL04</accession>
<dbReference type="GO" id="GO:0009247">
    <property type="term" value="P:glycolipid biosynthetic process"/>
    <property type="evidence" value="ECO:0007669"/>
    <property type="project" value="TreeGrafter"/>
</dbReference>
<dbReference type="Pfam" id="PF00535">
    <property type="entry name" value="Glycos_transf_2"/>
    <property type="match status" value="1"/>
</dbReference>
<gene>
    <name evidence="5" type="ORF">G5V58_11105</name>
</gene>
<protein>
    <submittedName>
        <fullName evidence="5">Polyprenol monophosphomannose synthase</fullName>
    </submittedName>
</protein>
<dbReference type="InterPro" id="IPR039528">
    <property type="entry name" value="DPM1-like"/>
</dbReference>
<keyword evidence="2" id="KW-0328">Glycosyltransferase</keyword>
<keyword evidence="3" id="KW-0808">Transferase</keyword>
<dbReference type="Gene3D" id="3.90.550.10">
    <property type="entry name" value="Spore Coat Polysaccharide Biosynthesis Protein SpsA, Chain A"/>
    <property type="match status" value="1"/>
</dbReference>
<dbReference type="EMBL" id="CP049257">
    <property type="protein sequence ID" value="QIG45919.1"/>
    <property type="molecule type" value="Genomic_DNA"/>
</dbReference>
<dbReference type="FunFam" id="3.90.550.10:FF:000122">
    <property type="entry name" value="Dolichol-phosphate mannosyltransferase subunit 1"/>
    <property type="match status" value="1"/>
</dbReference>
<dbReference type="GO" id="GO:0016020">
    <property type="term" value="C:membrane"/>
    <property type="evidence" value="ECO:0007669"/>
    <property type="project" value="GOC"/>
</dbReference>
<evidence type="ECO:0000256" key="3">
    <source>
        <dbReference type="ARBA" id="ARBA00022679"/>
    </source>
</evidence>
<dbReference type="SUPFAM" id="SSF53448">
    <property type="entry name" value="Nucleotide-diphospho-sugar transferases"/>
    <property type="match status" value="1"/>
</dbReference>
<name>A0A6G6WL04_9ACTN</name>
<dbReference type="InterPro" id="IPR001173">
    <property type="entry name" value="Glyco_trans_2-like"/>
</dbReference>
<dbReference type="AlphaFoldDB" id="A0A6G6WL04"/>
<dbReference type="InterPro" id="IPR029044">
    <property type="entry name" value="Nucleotide-diphossugar_trans"/>
</dbReference>
<evidence type="ECO:0000259" key="4">
    <source>
        <dbReference type="Pfam" id="PF00535"/>
    </source>
</evidence>
<dbReference type="Proteomes" id="UP000502996">
    <property type="component" value="Chromosome"/>
</dbReference>
<dbReference type="PANTHER" id="PTHR43398">
    <property type="entry name" value="DOLICHOL-PHOSPHATE MANNOSYLTRANSFERASE SUBUNIT 1"/>
    <property type="match status" value="1"/>
</dbReference>
<keyword evidence="6" id="KW-1185">Reference proteome</keyword>
<sequence>MCVPTYNEADNLAWLVGRLRAAEPAVHVLVVDDNSPDGTGALADELAAADDAIHVLHRTEKGGLGAAYLAGFRWALDAGYDVVGEMDADGSHQPEQLHRLLEALVEGGGADLVIGSRYVPGGSVVNWPKRREAISRGGNLYVRLLLGIAVRDATAGYRVFRRTALEKIDLDSVESTGYVFQTDLVTRCLRAGLTVREVPIEFVERVRGDSKMSGAVATESLRRITRWGLRERREQLHRALRRGR</sequence>
<feature type="domain" description="Glycosyltransferase 2-like" evidence="4">
    <location>
        <begin position="2"/>
        <end position="168"/>
    </location>
</feature>
<evidence type="ECO:0000256" key="2">
    <source>
        <dbReference type="ARBA" id="ARBA00022676"/>
    </source>
</evidence>
<dbReference type="GO" id="GO:0004582">
    <property type="term" value="F:dolichyl-phosphate beta-D-mannosyltransferase activity"/>
    <property type="evidence" value="ECO:0007669"/>
    <property type="project" value="InterPro"/>
</dbReference>
<organism evidence="5 6">
    <name type="scientific">Nocardioides anomalus</name>
    <dbReference type="NCBI Taxonomy" id="2712223"/>
    <lineage>
        <taxon>Bacteria</taxon>
        <taxon>Bacillati</taxon>
        <taxon>Actinomycetota</taxon>
        <taxon>Actinomycetes</taxon>
        <taxon>Propionibacteriales</taxon>
        <taxon>Nocardioidaceae</taxon>
        <taxon>Nocardioides</taxon>
    </lineage>
</organism>
<dbReference type="PANTHER" id="PTHR43398:SF1">
    <property type="entry name" value="DOLICHOL-PHOSPHATE MANNOSYLTRANSFERASE SUBUNIT 1"/>
    <property type="match status" value="1"/>
</dbReference>